<name>A0A5J6GSA9_STRKN</name>
<evidence type="ECO:0000313" key="2">
    <source>
        <dbReference type="Proteomes" id="UP000325529"/>
    </source>
</evidence>
<dbReference type="OrthoDB" id="9766710at2"/>
<accession>A0A5J6GSA9</accession>
<dbReference type="Gene3D" id="1.25.40.10">
    <property type="entry name" value="Tetratricopeptide repeat domain"/>
    <property type="match status" value="1"/>
</dbReference>
<organism evidence="1 2">
    <name type="scientific">Streptomyces kanamyceticus</name>
    <dbReference type="NCBI Taxonomy" id="1967"/>
    <lineage>
        <taxon>Bacteria</taxon>
        <taxon>Bacillati</taxon>
        <taxon>Actinomycetota</taxon>
        <taxon>Actinomycetes</taxon>
        <taxon>Kitasatosporales</taxon>
        <taxon>Streptomycetaceae</taxon>
        <taxon>Streptomyces</taxon>
    </lineage>
</organism>
<protein>
    <submittedName>
        <fullName evidence="1">Tetratricopeptide repeat protein</fullName>
    </submittedName>
</protein>
<dbReference type="RefSeq" id="WP_150494636.1">
    <property type="nucleotide sequence ID" value="NZ_CP023699.1"/>
</dbReference>
<dbReference type="Proteomes" id="UP000325529">
    <property type="component" value="Chromosome"/>
</dbReference>
<dbReference type="InterPro" id="IPR011990">
    <property type="entry name" value="TPR-like_helical_dom_sf"/>
</dbReference>
<dbReference type="SUPFAM" id="SSF48452">
    <property type="entry name" value="TPR-like"/>
    <property type="match status" value="1"/>
</dbReference>
<dbReference type="AlphaFoldDB" id="A0A5J6GSA9"/>
<dbReference type="KEGG" id="ska:CP970_41895"/>
<keyword evidence="2" id="KW-1185">Reference proteome</keyword>
<evidence type="ECO:0000313" key="1">
    <source>
        <dbReference type="EMBL" id="QEU97903.1"/>
    </source>
</evidence>
<sequence>MSGPFEEANRLWFEEGRTARALRLYESALRERPDDPAVLLQYGIALWSVDRFDEATALLERASDLREPLAEPGRLTLEAWIPQFVGAPAPRHYPEFTPEELDRDGFGAVPAGADWRLIADCAAERRMFGVAEHALRRWGGVPLDGADARELDEIRTDHEAQLGAVRLVQRSAHGTAGPMAGQDATLRLEVRVTPAEAPVGTPTTLDVRLGNTGPGTATVNTRLLLVPAGTVGGELHLVVVGPPGYRNDAGFRVRAGPPEPEHFVELSPGERAARSWTLENYQSLHLPGDYRLTLTYRNEVARAPDGRPVAVANLSAGTVFHRSAPESAEETT</sequence>
<dbReference type="EMBL" id="CP023699">
    <property type="protein sequence ID" value="QEU97903.1"/>
    <property type="molecule type" value="Genomic_DNA"/>
</dbReference>
<gene>
    <name evidence="1" type="ORF">CP970_41895</name>
</gene>
<reference evidence="1 2" key="1">
    <citation type="submission" date="2017-09" db="EMBL/GenBank/DDBJ databases">
        <authorList>
            <person name="Lee N."/>
            <person name="Cho B.-K."/>
        </authorList>
    </citation>
    <scope>NUCLEOTIDE SEQUENCE [LARGE SCALE GENOMIC DNA]</scope>
    <source>
        <strain evidence="1 2">ATCC 12853</strain>
    </source>
</reference>
<proteinExistence type="predicted"/>
<dbReference type="Pfam" id="PF14559">
    <property type="entry name" value="TPR_19"/>
    <property type="match status" value="1"/>
</dbReference>